<feature type="compositionally biased region" description="Polar residues" evidence="3">
    <location>
        <begin position="370"/>
        <end position="394"/>
    </location>
</feature>
<proteinExistence type="predicted"/>
<dbReference type="GO" id="GO:0031490">
    <property type="term" value="F:chromatin DNA binding"/>
    <property type="evidence" value="ECO:0007669"/>
    <property type="project" value="InterPro"/>
</dbReference>
<evidence type="ECO:0000313" key="5">
    <source>
        <dbReference type="EMBL" id="RXI03952.1"/>
    </source>
</evidence>
<evidence type="ECO:0000256" key="3">
    <source>
        <dbReference type="SAM" id="MobiDB-lite"/>
    </source>
</evidence>
<feature type="region of interest" description="Disordered" evidence="3">
    <location>
        <begin position="437"/>
        <end position="517"/>
    </location>
</feature>
<comment type="caution">
    <text evidence="5">The sequence shown here is derived from an EMBL/GenBank/DDBJ whole genome shotgun (WGS) entry which is preliminary data.</text>
</comment>
<dbReference type="PANTHER" id="PTHR33137">
    <property type="entry name" value="MEDIATOR OF RNA POLYMERASE II TRANSCRIPTION SUBUNIT 15A-RELATED"/>
    <property type="match status" value="1"/>
</dbReference>
<dbReference type="SUPFAM" id="SSF47040">
    <property type="entry name" value="Kix domain of CBP (creb binding protein)"/>
    <property type="match status" value="1"/>
</dbReference>
<evidence type="ECO:0000256" key="2">
    <source>
        <dbReference type="ARBA" id="ARBA00023242"/>
    </source>
</evidence>
<name>A0A498KEI9_MALDO</name>
<dbReference type="EMBL" id="RDQH01000329">
    <property type="protein sequence ID" value="RXI03952.1"/>
    <property type="molecule type" value="Genomic_DNA"/>
</dbReference>
<evidence type="ECO:0000259" key="4">
    <source>
        <dbReference type="Pfam" id="PF16987"/>
    </source>
</evidence>
<dbReference type="Pfam" id="PF16987">
    <property type="entry name" value="KIX_2"/>
    <property type="match status" value="1"/>
</dbReference>
<feature type="compositionally biased region" description="Polar residues" evidence="3">
    <location>
        <begin position="347"/>
        <end position="363"/>
    </location>
</feature>
<organism evidence="5 6">
    <name type="scientific">Malus domestica</name>
    <name type="common">Apple</name>
    <name type="synonym">Pyrus malus</name>
    <dbReference type="NCBI Taxonomy" id="3750"/>
    <lineage>
        <taxon>Eukaryota</taxon>
        <taxon>Viridiplantae</taxon>
        <taxon>Streptophyta</taxon>
        <taxon>Embryophyta</taxon>
        <taxon>Tracheophyta</taxon>
        <taxon>Spermatophyta</taxon>
        <taxon>Magnoliopsida</taxon>
        <taxon>eudicotyledons</taxon>
        <taxon>Gunneridae</taxon>
        <taxon>Pentapetalae</taxon>
        <taxon>rosids</taxon>
        <taxon>fabids</taxon>
        <taxon>Rosales</taxon>
        <taxon>Rosaceae</taxon>
        <taxon>Amygdaloideae</taxon>
        <taxon>Maleae</taxon>
        <taxon>Malus</taxon>
    </lineage>
</organism>
<dbReference type="FunFam" id="1.10.246.20:FF:000003">
    <property type="entry name" value="Mediator of RNA polymerase II transcription subunit 15a"/>
    <property type="match status" value="1"/>
</dbReference>
<dbReference type="STRING" id="3750.A0A498KEI9"/>
<gene>
    <name evidence="5" type="ORF">DVH24_038226</name>
</gene>
<dbReference type="InterPro" id="IPR044661">
    <property type="entry name" value="MED15a/b/c-like"/>
</dbReference>
<dbReference type="GO" id="GO:0005634">
    <property type="term" value="C:nucleus"/>
    <property type="evidence" value="ECO:0007669"/>
    <property type="project" value="UniProtKB-SubCell"/>
</dbReference>
<dbReference type="Gene3D" id="1.10.246.20">
    <property type="entry name" value="Coactivator CBP, KIX domain"/>
    <property type="match status" value="1"/>
</dbReference>
<dbReference type="InterPro" id="IPR036529">
    <property type="entry name" value="KIX_dom_sf"/>
</dbReference>
<evidence type="ECO:0000313" key="6">
    <source>
        <dbReference type="Proteomes" id="UP000290289"/>
    </source>
</evidence>
<dbReference type="AlphaFoldDB" id="A0A498KEI9"/>
<feature type="compositionally biased region" description="Polar residues" evidence="3">
    <location>
        <begin position="445"/>
        <end position="460"/>
    </location>
</feature>
<feature type="region of interest" description="Disordered" evidence="3">
    <location>
        <begin position="347"/>
        <end position="394"/>
    </location>
</feature>
<reference evidence="5 6" key="1">
    <citation type="submission" date="2018-10" db="EMBL/GenBank/DDBJ databases">
        <title>A high-quality apple genome assembly.</title>
        <authorList>
            <person name="Hu J."/>
        </authorList>
    </citation>
    <scope>NUCLEOTIDE SEQUENCE [LARGE SCALE GENOMIC DNA]</scope>
    <source>
        <strain evidence="6">cv. HFTH1</strain>
        <tissue evidence="5">Young leaf</tissue>
    </source>
</reference>
<dbReference type="Proteomes" id="UP000290289">
    <property type="component" value="Chromosome 3"/>
</dbReference>
<evidence type="ECO:0000256" key="1">
    <source>
        <dbReference type="ARBA" id="ARBA00004123"/>
    </source>
</evidence>
<feature type="compositionally biased region" description="Low complexity" evidence="3">
    <location>
        <begin position="484"/>
        <end position="509"/>
    </location>
</feature>
<dbReference type="GO" id="GO:0003713">
    <property type="term" value="F:transcription coactivator activity"/>
    <property type="evidence" value="ECO:0007669"/>
    <property type="project" value="InterPro"/>
</dbReference>
<accession>A0A498KEI9</accession>
<sequence length="576" mass="64082">MAMAASIRCMLRKTGNINEKSIQDINRTFGSIAATNVDATSSDNKDHNNVQAQADVLFNSLPCEPTTGTVSELVTALALEPIVYSEKGGNAFSNLYSRRKRGMDVNRLMNGLVSDHVTAELALTTDSLYLEKGCPKCCTLKWEEVDRKKKGLPILFAAARWKAGRCHRCGAATHATAAARRRNKGKKDVTLEEFISFATYYAEKYCQTYADPADDARAVKQEVRWAVHGALFSLKLLSPVLLFLAVLLGSLDLMDTNKWRPYQVGEAAMDAGDWRSQLQADSRLRIVNKIMDTLKRHLPFSGQDGLQELSKIAVRFEEKIYTAATSQSDYLRKISLKMLTMETKYQNSMGNPLQSNSAGNSNRPPDPGSSGMQPQVPNQGQSHSMPLPANQSQGRQPLLAQNIQNNVTGLHQQQQSNLSNIHQQQLDLHNNVTGLQQQQHLGTQSGNSSMQPNQHSVHLLQQSKIQVQQQRHQNASNMLPTQGQQSQPQASQQQMMSQIQSQSAPMQQMGLQQQSNPLQRDMQLQASGLISGTMLQAQNIMDQQKQLYQSPRPLSETSLSTIFALMHFPDFMHLHS</sequence>
<comment type="subcellular location">
    <subcellularLocation>
        <location evidence="1">Nucleus</location>
    </subcellularLocation>
</comment>
<protein>
    <recommendedName>
        <fullName evidence="4">Mediator complex subunit 15 KIX domain-containing protein</fullName>
    </recommendedName>
</protein>
<keyword evidence="2" id="KW-0539">Nucleus</keyword>
<keyword evidence="6" id="KW-1185">Reference proteome</keyword>
<dbReference type="InterPro" id="IPR036546">
    <property type="entry name" value="MED15_KIX"/>
</dbReference>
<dbReference type="PANTHER" id="PTHR33137:SF4">
    <property type="entry name" value="MEDIATOR OF RNA POLYMERASE II TRANSCRIPTION SUBUNIT 15A-RELATED"/>
    <property type="match status" value="1"/>
</dbReference>
<feature type="domain" description="Mediator complex subunit 15 KIX" evidence="4">
    <location>
        <begin position="272"/>
        <end position="351"/>
    </location>
</feature>
<feature type="compositionally biased region" description="Polar residues" evidence="3">
    <location>
        <begin position="474"/>
        <end position="483"/>
    </location>
</feature>
<feature type="compositionally biased region" description="Low complexity" evidence="3">
    <location>
        <begin position="461"/>
        <end position="473"/>
    </location>
</feature>